<dbReference type="Gene3D" id="2.40.50.140">
    <property type="entry name" value="Nucleic acid-binding proteins"/>
    <property type="match status" value="2"/>
</dbReference>
<feature type="non-terminal residue" evidence="6">
    <location>
        <position position="350"/>
    </location>
</feature>
<protein>
    <submittedName>
        <fullName evidence="6">Meiosis-specific with OB domain-containing protein</fullName>
    </submittedName>
</protein>
<organism evidence="6 7">
    <name type="scientific">Asbolus verrucosus</name>
    <name type="common">Desert ironclad beetle</name>
    <dbReference type="NCBI Taxonomy" id="1661398"/>
    <lineage>
        <taxon>Eukaryota</taxon>
        <taxon>Metazoa</taxon>
        <taxon>Ecdysozoa</taxon>
        <taxon>Arthropoda</taxon>
        <taxon>Hexapoda</taxon>
        <taxon>Insecta</taxon>
        <taxon>Pterygota</taxon>
        <taxon>Neoptera</taxon>
        <taxon>Endopterygota</taxon>
        <taxon>Coleoptera</taxon>
        <taxon>Polyphaga</taxon>
        <taxon>Cucujiformia</taxon>
        <taxon>Tenebrionidae</taxon>
        <taxon>Pimeliinae</taxon>
        <taxon>Asbolus</taxon>
    </lineage>
</organism>
<dbReference type="InterPro" id="IPR012340">
    <property type="entry name" value="NA-bd_OB-fold"/>
</dbReference>
<keyword evidence="2" id="KW-0469">Meiosis</keyword>
<keyword evidence="7" id="KW-1185">Reference proteome</keyword>
<feature type="domain" description="MEIOB-like N-terminal" evidence="5">
    <location>
        <begin position="13"/>
        <end position="152"/>
    </location>
</feature>
<evidence type="ECO:0000256" key="2">
    <source>
        <dbReference type="ARBA" id="ARBA00023254"/>
    </source>
</evidence>
<evidence type="ECO:0000259" key="5">
    <source>
        <dbReference type="Pfam" id="PF24903"/>
    </source>
</evidence>
<name>A0A482VFK1_ASBVE</name>
<dbReference type="OrthoDB" id="9937820at2759"/>
<dbReference type="EMBL" id="QDEB01107340">
    <property type="protein sequence ID" value="RZB84944.1"/>
    <property type="molecule type" value="Genomic_DNA"/>
</dbReference>
<reference evidence="6 7" key="1">
    <citation type="submission" date="2017-03" db="EMBL/GenBank/DDBJ databases">
        <title>Genome of the blue death feigning beetle - Asbolus verrucosus.</title>
        <authorList>
            <person name="Rider S.D."/>
        </authorList>
    </citation>
    <scope>NUCLEOTIDE SEQUENCE [LARGE SCALE GENOMIC DNA]</scope>
    <source>
        <strain evidence="6">Butters</strain>
        <tissue evidence="6">Head and leg muscle</tissue>
    </source>
</reference>
<dbReference type="PANTHER" id="PTHR21166:SF2">
    <property type="entry name" value="CELL DIVISION CONTROL PROTEIN 24 OB DOMAIN-CONTAINING PROTEIN-RELATED"/>
    <property type="match status" value="1"/>
</dbReference>
<comment type="caution">
    <text evidence="6">The sequence shown here is derived from an EMBL/GenBank/DDBJ whole genome shotgun (WGS) entry which is preliminary data.</text>
</comment>
<accession>A0A482VFK1</accession>
<evidence type="ECO:0000259" key="4">
    <source>
        <dbReference type="Pfam" id="PF16900"/>
    </source>
</evidence>
<dbReference type="PANTHER" id="PTHR21166">
    <property type="entry name" value="CELL DIVISION CONTROL PROTEIN 24 OB DOMAIN-CONTAINING PROTEIN-RELATED"/>
    <property type="match status" value="1"/>
</dbReference>
<gene>
    <name evidence="6" type="ORF">BDFB_004734</name>
</gene>
<evidence type="ECO:0000256" key="3">
    <source>
        <dbReference type="ARBA" id="ARBA00038329"/>
    </source>
</evidence>
<dbReference type="InterPro" id="IPR056880">
    <property type="entry name" value="OB_MEIOB_N"/>
</dbReference>
<dbReference type="GO" id="GO:0000712">
    <property type="term" value="P:resolution of meiotic recombination intermediates"/>
    <property type="evidence" value="ECO:0007669"/>
    <property type="project" value="TreeGrafter"/>
</dbReference>
<proteinExistence type="inferred from homology"/>
<dbReference type="GO" id="GO:0008310">
    <property type="term" value="F:single-stranded DNA 3'-5' DNA exonuclease activity"/>
    <property type="evidence" value="ECO:0007669"/>
    <property type="project" value="TreeGrafter"/>
</dbReference>
<evidence type="ECO:0000313" key="7">
    <source>
        <dbReference type="Proteomes" id="UP000292052"/>
    </source>
</evidence>
<dbReference type="Pfam" id="PF24903">
    <property type="entry name" value="OB_MEIOB_N"/>
    <property type="match status" value="1"/>
</dbReference>
<dbReference type="InterPro" id="IPR031657">
    <property type="entry name" value="REPA_OB_2"/>
</dbReference>
<dbReference type="AlphaFoldDB" id="A0A482VFK1"/>
<dbReference type="Proteomes" id="UP000292052">
    <property type="component" value="Unassembled WGS sequence"/>
</dbReference>
<evidence type="ECO:0000256" key="1">
    <source>
        <dbReference type="ARBA" id="ARBA00023125"/>
    </source>
</evidence>
<keyword evidence="1" id="KW-0238">DNA-binding</keyword>
<dbReference type="STRING" id="1661398.A0A482VFK1"/>
<dbReference type="GO" id="GO:0003697">
    <property type="term" value="F:single-stranded DNA binding"/>
    <property type="evidence" value="ECO:0007669"/>
    <property type="project" value="TreeGrafter"/>
</dbReference>
<dbReference type="SUPFAM" id="SSF50249">
    <property type="entry name" value="Nucleic acid-binding proteins"/>
    <property type="match status" value="2"/>
</dbReference>
<feature type="domain" description="Replication protein A OB" evidence="4">
    <location>
        <begin position="169"/>
        <end position="241"/>
    </location>
</feature>
<dbReference type="Pfam" id="PF16900">
    <property type="entry name" value="REPA_OB_2"/>
    <property type="match status" value="1"/>
</dbReference>
<evidence type="ECO:0000313" key="6">
    <source>
        <dbReference type="EMBL" id="RZB84944.1"/>
    </source>
</evidence>
<dbReference type="InterPro" id="IPR052469">
    <property type="entry name" value="MEIOB"/>
</dbReference>
<comment type="similarity">
    <text evidence="3">Belongs to the MEIOB family.</text>
</comment>
<sequence>MGEYSSHSSNAALKRVALKDLGPDLDNVLIVGIIIAKQRPRKFADNKSKDSEDCRAVWNFTLRDSQRDYINVTYWGNSETICAANDKFYTGDVVEVRNPRISIRKFNDVGEQFRPMVTSPYSLNLNEHSEIFAYDGDNFFFTKLLNLPTKPIAGFVPLRDIHNEGGNMKERFVDILGAIRSIGTVRNVSTKNGQETQLREVVLFDHTSPGLKITIWETDVITRASSWKTRSTILFITDARVEWSNFLRAYSATLTNRSIVTENPIGEEAISLANYAKSAPLETSAILDQLITALPDPDSIQNVMCVQQVCNKVNTFLQETAAADRPLTALMFVFITNLDLDGQSPTTSIK</sequence>